<evidence type="ECO:0000256" key="3">
    <source>
        <dbReference type="ARBA" id="ARBA00022448"/>
    </source>
</evidence>
<evidence type="ECO:0000259" key="10">
    <source>
        <dbReference type="PROSITE" id="PS50850"/>
    </source>
</evidence>
<feature type="domain" description="Major facilitator superfamily (MFS) profile" evidence="10">
    <location>
        <begin position="23"/>
        <end position="475"/>
    </location>
</feature>
<comment type="similarity">
    <text evidence="2 7">Belongs to the major facilitator superfamily. Sugar transporter (TC 2.A.1.1) family.</text>
</comment>
<evidence type="ECO:0000256" key="7">
    <source>
        <dbReference type="RuleBase" id="RU003346"/>
    </source>
</evidence>
<organism evidence="11 12">
    <name type="scientific">Fusarium albosuccineum</name>
    <dbReference type="NCBI Taxonomy" id="1237068"/>
    <lineage>
        <taxon>Eukaryota</taxon>
        <taxon>Fungi</taxon>
        <taxon>Dikarya</taxon>
        <taxon>Ascomycota</taxon>
        <taxon>Pezizomycotina</taxon>
        <taxon>Sordariomycetes</taxon>
        <taxon>Hypocreomycetidae</taxon>
        <taxon>Hypocreales</taxon>
        <taxon>Nectriaceae</taxon>
        <taxon>Fusarium</taxon>
        <taxon>Fusarium decemcellulare species complex</taxon>
    </lineage>
</organism>
<dbReference type="InterPro" id="IPR036259">
    <property type="entry name" value="MFS_trans_sf"/>
</dbReference>
<accession>A0A8H4L8Z2</accession>
<evidence type="ECO:0000313" key="12">
    <source>
        <dbReference type="Proteomes" id="UP000554235"/>
    </source>
</evidence>
<dbReference type="Proteomes" id="UP000554235">
    <property type="component" value="Unassembled WGS sequence"/>
</dbReference>
<keyword evidence="5 9" id="KW-1133">Transmembrane helix</keyword>
<evidence type="ECO:0000256" key="5">
    <source>
        <dbReference type="ARBA" id="ARBA00022989"/>
    </source>
</evidence>
<keyword evidence="6 9" id="KW-0472">Membrane</keyword>
<sequence length="577" mass="62047">MAIAMGWQKPDNVAGSSAPAIMVGLFVASGGLLFGYDTGAINGIIAMTEFKEQFGKHTNCFDENDNVDICTQDSSIIVAILSAGTALGALLAAPTGDALGRRKSLLVAVGIFCIGSIFQVCAQDIQMLLAGRFLAGVGVGLISVLVPLYQSEMAPKWVRGSLVCAYQLSITFGLLSASIVNILTSNLKSSSAYRIPLALQIVPALILTAGLLLLPETPRFLVKKGQLDAAGLSLSRLRRLDITHPALVDELQEIVANHRYELTLGPDSYKDIFVGSPHLGRRTFTGCGLQMLQQLTGINFIMYYSTSFFDGAGVESPYTKSLIINVINVVCTIPGILVIEHWGRRKLLMIGAVGMAACQLLMASFNTATGPNFEKAAQTILIVFCAINIAFFAASWGPVVWVVTSEIYPLKVRAKAMSVSTASNWILNFAIAYSTPFMVGTGPGNAAFGPKIFFIWGAFCILAVFFVWCMVYETSKISLEQIDEMYERVNHAWNSKSFQPSWSFQQMLNDGWSPSAQPPPDHELQATTSASSADTTLGDGESGSITVSSSTNNNTSHNNSNEQNKGPPAMANVDFSY</sequence>
<name>A0A8H4L8Z2_9HYPO</name>
<dbReference type="GO" id="GO:0005351">
    <property type="term" value="F:carbohydrate:proton symporter activity"/>
    <property type="evidence" value="ECO:0007669"/>
    <property type="project" value="TreeGrafter"/>
</dbReference>
<feature type="region of interest" description="Disordered" evidence="8">
    <location>
        <begin position="509"/>
        <end position="577"/>
    </location>
</feature>
<feature type="transmembrane region" description="Helical" evidence="9">
    <location>
        <begin position="12"/>
        <end position="34"/>
    </location>
</feature>
<proteinExistence type="inferred from homology"/>
<feature type="transmembrane region" description="Helical" evidence="9">
    <location>
        <begin position="380"/>
        <end position="404"/>
    </location>
</feature>
<evidence type="ECO:0000256" key="4">
    <source>
        <dbReference type="ARBA" id="ARBA00022692"/>
    </source>
</evidence>
<feature type="transmembrane region" description="Helical" evidence="9">
    <location>
        <begin position="195"/>
        <end position="214"/>
    </location>
</feature>
<dbReference type="PRINTS" id="PR00171">
    <property type="entry name" value="SUGRTRNSPORT"/>
</dbReference>
<reference evidence="11 12" key="1">
    <citation type="submission" date="2020-01" db="EMBL/GenBank/DDBJ databases">
        <title>Identification and distribution of gene clusters putatively required for synthesis of sphingolipid metabolism inhibitors in phylogenetically diverse species of the filamentous fungus Fusarium.</title>
        <authorList>
            <person name="Kim H.-S."/>
            <person name="Busman M."/>
            <person name="Brown D.W."/>
            <person name="Divon H."/>
            <person name="Uhlig S."/>
            <person name="Proctor R.H."/>
        </authorList>
    </citation>
    <scope>NUCLEOTIDE SEQUENCE [LARGE SCALE GENOMIC DNA]</scope>
    <source>
        <strain evidence="11 12">NRRL 20459</strain>
    </source>
</reference>
<dbReference type="InterPro" id="IPR005828">
    <property type="entry name" value="MFS_sugar_transport-like"/>
</dbReference>
<dbReference type="CDD" id="cd17356">
    <property type="entry name" value="MFS_HXT"/>
    <property type="match status" value="1"/>
</dbReference>
<protein>
    <submittedName>
        <fullName evidence="11">MFS monosaccharide transporter</fullName>
    </submittedName>
</protein>
<evidence type="ECO:0000256" key="2">
    <source>
        <dbReference type="ARBA" id="ARBA00010992"/>
    </source>
</evidence>
<dbReference type="EMBL" id="JAADYS010001312">
    <property type="protein sequence ID" value="KAF4463767.1"/>
    <property type="molecule type" value="Genomic_DNA"/>
</dbReference>
<dbReference type="PROSITE" id="PS00217">
    <property type="entry name" value="SUGAR_TRANSPORT_2"/>
    <property type="match status" value="1"/>
</dbReference>
<gene>
    <name evidence="11" type="ORF">FALBO_9413</name>
</gene>
<feature type="compositionally biased region" description="Low complexity" evidence="8">
    <location>
        <begin position="526"/>
        <end position="564"/>
    </location>
</feature>
<dbReference type="InterPro" id="IPR020846">
    <property type="entry name" value="MFS_dom"/>
</dbReference>
<dbReference type="InterPro" id="IPR050360">
    <property type="entry name" value="MFS_Sugar_Transporters"/>
</dbReference>
<feature type="transmembrane region" description="Helical" evidence="9">
    <location>
        <begin position="453"/>
        <end position="472"/>
    </location>
</feature>
<feature type="transmembrane region" description="Helical" evidence="9">
    <location>
        <begin position="105"/>
        <end position="125"/>
    </location>
</feature>
<evidence type="ECO:0000313" key="11">
    <source>
        <dbReference type="EMBL" id="KAF4463767.1"/>
    </source>
</evidence>
<feature type="transmembrane region" description="Helical" evidence="9">
    <location>
        <begin position="161"/>
        <end position="183"/>
    </location>
</feature>
<dbReference type="AlphaFoldDB" id="A0A8H4L8Z2"/>
<dbReference type="GO" id="GO:0016020">
    <property type="term" value="C:membrane"/>
    <property type="evidence" value="ECO:0007669"/>
    <property type="project" value="UniProtKB-SubCell"/>
</dbReference>
<dbReference type="InterPro" id="IPR003663">
    <property type="entry name" value="Sugar/inositol_transpt"/>
</dbReference>
<dbReference type="Gene3D" id="1.20.1250.20">
    <property type="entry name" value="MFS general substrate transporter like domains"/>
    <property type="match status" value="1"/>
</dbReference>
<evidence type="ECO:0000256" key="6">
    <source>
        <dbReference type="ARBA" id="ARBA00023136"/>
    </source>
</evidence>
<feature type="transmembrane region" description="Helical" evidence="9">
    <location>
        <begin position="347"/>
        <end position="368"/>
    </location>
</feature>
<dbReference type="PROSITE" id="PS50850">
    <property type="entry name" value="MFS"/>
    <property type="match status" value="1"/>
</dbReference>
<dbReference type="NCBIfam" id="TIGR00879">
    <property type="entry name" value="SP"/>
    <property type="match status" value="1"/>
</dbReference>
<keyword evidence="12" id="KW-1185">Reference proteome</keyword>
<evidence type="ECO:0000256" key="1">
    <source>
        <dbReference type="ARBA" id="ARBA00004141"/>
    </source>
</evidence>
<dbReference type="SUPFAM" id="SSF103473">
    <property type="entry name" value="MFS general substrate transporter"/>
    <property type="match status" value="1"/>
</dbReference>
<feature type="transmembrane region" description="Helical" evidence="9">
    <location>
        <begin position="131"/>
        <end position="149"/>
    </location>
</feature>
<comment type="caution">
    <text evidence="11">The sequence shown here is derived from an EMBL/GenBank/DDBJ whole genome shotgun (WGS) entry which is preliminary data.</text>
</comment>
<dbReference type="OrthoDB" id="6612291at2759"/>
<keyword evidence="4 9" id="KW-0812">Transmembrane</keyword>
<dbReference type="FunFam" id="1.20.1250.20:FF:000134">
    <property type="entry name" value="MFS sugar transporter protein"/>
    <property type="match status" value="1"/>
</dbReference>
<comment type="subcellular location">
    <subcellularLocation>
        <location evidence="1">Membrane</location>
        <topology evidence="1">Multi-pass membrane protein</topology>
    </subcellularLocation>
</comment>
<dbReference type="PANTHER" id="PTHR48022:SF40">
    <property type="entry name" value="MAJOR FACILITATOR SUPERFAMILY (MFS) PROFILE DOMAIN-CONTAINING PROTEIN"/>
    <property type="match status" value="1"/>
</dbReference>
<keyword evidence="3 7" id="KW-0813">Transport</keyword>
<dbReference type="InterPro" id="IPR005829">
    <property type="entry name" value="Sugar_transporter_CS"/>
</dbReference>
<dbReference type="PROSITE" id="PS00216">
    <property type="entry name" value="SUGAR_TRANSPORT_1"/>
    <property type="match status" value="1"/>
</dbReference>
<dbReference type="PANTHER" id="PTHR48022">
    <property type="entry name" value="PLASTIDIC GLUCOSE TRANSPORTER 4"/>
    <property type="match status" value="1"/>
</dbReference>
<evidence type="ECO:0000256" key="8">
    <source>
        <dbReference type="SAM" id="MobiDB-lite"/>
    </source>
</evidence>
<feature type="transmembrane region" description="Helical" evidence="9">
    <location>
        <begin position="74"/>
        <end position="93"/>
    </location>
</feature>
<evidence type="ECO:0000256" key="9">
    <source>
        <dbReference type="SAM" id="Phobius"/>
    </source>
</evidence>
<dbReference type="Pfam" id="PF00083">
    <property type="entry name" value="Sugar_tr"/>
    <property type="match status" value="1"/>
</dbReference>